<dbReference type="GO" id="GO:0000976">
    <property type="term" value="F:transcription cis-regulatory region binding"/>
    <property type="evidence" value="ECO:0007669"/>
    <property type="project" value="TreeGrafter"/>
</dbReference>
<dbReference type="CDD" id="cd01392">
    <property type="entry name" value="HTH_LacI"/>
    <property type="match status" value="1"/>
</dbReference>
<keyword evidence="3" id="KW-0804">Transcription</keyword>
<dbReference type="EMBL" id="DF968181">
    <property type="protein sequence ID" value="GAP40209.1"/>
    <property type="molecule type" value="Genomic_DNA"/>
</dbReference>
<gene>
    <name evidence="5" type="ORF">ATC1_13175</name>
</gene>
<dbReference type="AlphaFoldDB" id="A0A0S7BS29"/>
<dbReference type="RefSeq" id="WP_062279301.1">
    <property type="nucleotide sequence ID" value="NZ_DF968181.1"/>
</dbReference>
<dbReference type="OrthoDB" id="43195at2"/>
<organism evidence="5">
    <name type="scientific">Flexilinea flocculi</name>
    <dbReference type="NCBI Taxonomy" id="1678840"/>
    <lineage>
        <taxon>Bacteria</taxon>
        <taxon>Bacillati</taxon>
        <taxon>Chloroflexota</taxon>
        <taxon>Anaerolineae</taxon>
        <taxon>Anaerolineales</taxon>
        <taxon>Anaerolineaceae</taxon>
        <taxon>Flexilinea</taxon>
    </lineage>
</organism>
<evidence type="ECO:0000256" key="3">
    <source>
        <dbReference type="ARBA" id="ARBA00023163"/>
    </source>
</evidence>
<keyword evidence="6" id="KW-1185">Reference proteome</keyword>
<protein>
    <submittedName>
        <fullName evidence="5">DNA-binding transcriptional regulator, LacI/PurR family</fullName>
    </submittedName>
</protein>
<dbReference type="InterPro" id="IPR000843">
    <property type="entry name" value="HTH_LacI"/>
</dbReference>
<dbReference type="PROSITE" id="PS50932">
    <property type="entry name" value="HTH_LACI_2"/>
    <property type="match status" value="1"/>
</dbReference>
<dbReference type="GO" id="GO:0003700">
    <property type="term" value="F:DNA-binding transcription factor activity"/>
    <property type="evidence" value="ECO:0007669"/>
    <property type="project" value="TreeGrafter"/>
</dbReference>
<dbReference type="SUPFAM" id="SSF47413">
    <property type="entry name" value="lambda repressor-like DNA-binding domains"/>
    <property type="match status" value="1"/>
</dbReference>
<dbReference type="PANTHER" id="PTHR30146:SF109">
    <property type="entry name" value="HTH-TYPE TRANSCRIPTIONAL REGULATOR GALS"/>
    <property type="match status" value="1"/>
</dbReference>
<dbReference type="Pfam" id="PF13377">
    <property type="entry name" value="Peripla_BP_3"/>
    <property type="match status" value="1"/>
</dbReference>
<name>A0A0S7BS29_9CHLR</name>
<evidence type="ECO:0000256" key="1">
    <source>
        <dbReference type="ARBA" id="ARBA00023015"/>
    </source>
</evidence>
<dbReference type="SUPFAM" id="SSF53822">
    <property type="entry name" value="Periplasmic binding protein-like I"/>
    <property type="match status" value="1"/>
</dbReference>
<dbReference type="PANTHER" id="PTHR30146">
    <property type="entry name" value="LACI-RELATED TRANSCRIPTIONAL REPRESSOR"/>
    <property type="match status" value="1"/>
</dbReference>
<dbReference type="Proteomes" id="UP000053370">
    <property type="component" value="Unassembled WGS sequence"/>
</dbReference>
<dbReference type="STRING" id="1678840.ATC1_13175"/>
<proteinExistence type="predicted"/>
<keyword evidence="2 5" id="KW-0238">DNA-binding</keyword>
<sequence length="344" mass="38239">MITVKEIAALIGVSPATVSLALNNKEGVSEETRRKIRKVAEEHQYALPQVRKNTLRGSIQFVKYAAHGMVVEENQGFIASIIDQIEIECRRCSYDLIMTGCNRDTAVETFQMVAAKPSDGVILLGSEMSEDLIRMIYQIHAPIIVIDNPMSYERVDSVVMANESIAYDAMQYLYQIGHRNIGYLHSSVRVANFEKRQIGYEVALEKLQLDQTLRIPLTPTLQGAYSDMKAYLQKDHAQKAIQSVSAFFADNDTIAIGAMKALQEFGCRIPDDISVIGVDDIPFSAINTPSLTTMRISRSSIGKLAVDTLLKRIAHPDSPNLHIQISGQLIERHSTKKLNSSPNS</sequence>
<dbReference type="InterPro" id="IPR028082">
    <property type="entry name" value="Peripla_BP_I"/>
</dbReference>
<evidence type="ECO:0000256" key="2">
    <source>
        <dbReference type="ARBA" id="ARBA00023125"/>
    </source>
</evidence>
<accession>A0A0S7BS29</accession>
<evidence type="ECO:0000313" key="6">
    <source>
        <dbReference type="Proteomes" id="UP000053370"/>
    </source>
</evidence>
<dbReference type="SMART" id="SM00354">
    <property type="entry name" value="HTH_LACI"/>
    <property type="match status" value="1"/>
</dbReference>
<reference evidence="5" key="1">
    <citation type="journal article" date="2015" name="Genome Announc.">
        <title>Draft Genome Sequence of Anaerolineae Strain TC1, a Novel Isolate from a Methanogenic Wastewater Treatment System.</title>
        <authorList>
            <person name="Matsuura N."/>
            <person name="Tourlousse D.M."/>
            <person name="Sun L."/>
            <person name="Toyonaga M."/>
            <person name="Kuroda K."/>
            <person name="Ohashi A."/>
            <person name="Cruz R."/>
            <person name="Yamaguchi T."/>
            <person name="Sekiguchi Y."/>
        </authorList>
    </citation>
    <scope>NUCLEOTIDE SEQUENCE [LARGE SCALE GENOMIC DNA]</scope>
    <source>
        <strain evidence="5">TC1</strain>
    </source>
</reference>
<evidence type="ECO:0000313" key="5">
    <source>
        <dbReference type="EMBL" id="GAP40209.1"/>
    </source>
</evidence>
<dbReference type="InterPro" id="IPR010982">
    <property type="entry name" value="Lambda_DNA-bd_dom_sf"/>
</dbReference>
<keyword evidence="1" id="KW-0805">Transcription regulation</keyword>
<dbReference type="Gene3D" id="3.40.50.2300">
    <property type="match status" value="2"/>
</dbReference>
<evidence type="ECO:0000259" key="4">
    <source>
        <dbReference type="PROSITE" id="PS50932"/>
    </source>
</evidence>
<dbReference type="Gene3D" id="1.10.260.40">
    <property type="entry name" value="lambda repressor-like DNA-binding domains"/>
    <property type="match status" value="1"/>
</dbReference>
<feature type="domain" description="HTH lacI-type" evidence="4">
    <location>
        <begin position="2"/>
        <end position="56"/>
    </location>
</feature>
<dbReference type="Pfam" id="PF00356">
    <property type="entry name" value="LacI"/>
    <property type="match status" value="1"/>
</dbReference>
<dbReference type="InterPro" id="IPR046335">
    <property type="entry name" value="LacI/GalR-like_sensor"/>
</dbReference>